<proteinExistence type="predicted"/>
<gene>
    <name evidence="1" type="ORF">CCMP2556_LOCUS36949</name>
</gene>
<protein>
    <submittedName>
        <fullName evidence="1">Uncharacterized protein</fullName>
    </submittedName>
</protein>
<dbReference type="Proteomes" id="UP001642484">
    <property type="component" value="Unassembled WGS sequence"/>
</dbReference>
<comment type="caution">
    <text evidence="1">The sequence shown here is derived from an EMBL/GenBank/DDBJ whole genome shotgun (WGS) entry which is preliminary data.</text>
</comment>
<sequence length="606" mass="68399">MGPPMPEDPFLTSVRLTPWLARKHEIEEAHFADGHAQQLCLGPPMYSSGLPPCLQQEASLALTMALRWWNQDSYLRLGGTALLTAGRLMHSGQSNVLDVCGSGDLCSAIAVDEIPAELILETEPDACIFHSARDVASALPPLLRVQRGCEDPADLITAILHDGRLKPIWLPFRAEGGEMPAPPAHVLSCLAIGIPVSQAWLLHAPETQLEGAACLDFIKRNLDTINLDMPAVLLSPSLLPEKWTIRNTKALEDALQWMRKNSETNIMGFPLLSEDSWRWKVRRLRHQYWKLFFTSSETIEEHTGLAGEPCAVGFPSATRAFGAARVLRSLLSLVESDPDNPWNWLLDMDLQIHKAGTQVLSCAGWPMPEVDYLTRVTLTEHMTTKHQVELANFDGRKDVYCIKGANWFQVAQKGLVAPYCFRRDVMKAFRRLRDWWTSLDARNFLVPEEGTFLALFRNGNAGIMPWDSDFDVKLYSEQDLTMEGFMNRTLEPEFKAMQIEAYAYDGCGQDSYVLLRQANITHHIGDAYVRGSQKTHPWKARLFGTEIRLSPEHLEHIFFTRYRTPVQKLFGDGIPLQCFHPGHNACMPDCQDPTKPCDFEDHFVHV</sequence>
<evidence type="ECO:0000313" key="2">
    <source>
        <dbReference type="Proteomes" id="UP001642484"/>
    </source>
</evidence>
<dbReference type="EMBL" id="CAXAMN010023073">
    <property type="protein sequence ID" value="CAK9075044.1"/>
    <property type="molecule type" value="Genomic_DNA"/>
</dbReference>
<evidence type="ECO:0000313" key="1">
    <source>
        <dbReference type="EMBL" id="CAK9075044.1"/>
    </source>
</evidence>
<accession>A0ABP0PGU5</accession>
<reference evidence="1 2" key="1">
    <citation type="submission" date="2024-02" db="EMBL/GenBank/DDBJ databases">
        <authorList>
            <person name="Chen Y."/>
            <person name="Shah S."/>
            <person name="Dougan E. K."/>
            <person name="Thang M."/>
            <person name="Chan C."/>
        </authorList>
    </citation>
    <scope>NUCLEOTIDE SEQUENCE [LARGE SCALE GENOMIC DNA]</scope>
</reference>
<organism evidence="1 2">
    <name type="scientific">Durusdinium trenchii</name>
    <dbReference type="NCBI Taxonomy" id="1381693"/>
    <lineage>
        <taxon>Eukaryota</taxon>
        <taxon>Sar</taxon>
        <taxon>Alveolata</taxon>
        <taxon>Dinophyceae</taxon>
        <taxon>Suessiales</taxon>
        <taxon>Symbiodiniaceae</taxon>
        <taxon>Durusdinium</taxon>
    </lineage>
</organism>
<keyword evidence="2" id="KW-1185">Reference proteome</keyword>
<name>A0ABP0PGU5_9DINO</name>